<keyword evidence="1" id="KW-0175">Coiled coil</keyword>
<keyword evidence="3" id="KW-1185">Reference proteome</keyword>
<dbReference type="Gene3D" id="1.20.5.170">
    <property type="match status" value="1"/>
</dbReference>
<proteinExistence type="predicted"/>
<sequence>MAHIRGLEARLRDLVRQNQALKHENAGLKDEVVDLENEVLLHASCSDTMIEEHINRSLSHIIGRNIISGRPAYKVGMHP</sequence>
<evidence type="ECO:0000313" key="2">
    <source>
        <dbReference type="EMBL" id="KAJ9129593.1"/>
    </source>
</evidence>
<accession>A0AA38R047</accession>
<comment type="caution">
    <text evidence="2">The sequence shown here is derived from an EMBL/GenBank/DDBJ whole genome shotgun (WGS) entry which is preliminary data.</text>
</comment>
<protein>
    <submittedName>
        <fullName evidence="2">Uncharacterized protein</fullName>
    </submittedName>
</protein>
<dbReference type="Proteomes" id="UP001174694">
    <property type="component" value="Unassembled WGS sequence"/>
</dbReference>
<dbReference type="AlphaFoldDB" id="A0AA38R047"/>
<evidence type="ECO:0000313" key="3">
    <source>
        <dbReference type="Proteomes" id="UP001174694"/>
    </source>
</evidence>
<reference evidence="2" key="1">
    <citation type="submission" date="2022-07" db="EMBL/GenBank/DDBJ databases">
        <title>Fungi with potential for degradation of polypropylene.</title>
        <authorList>
            <person name="Gostincar C."/>
        </authorList>
    </citation>
    <scope>NUCLEOTIDE SEQUENCE</scope>
    <source>
        <strain evidence="2">EXF-13308</strain>
    </source>
</reference>
<feature type="coiled-coil region" evidence="1">
    <location>
        <begin position="4"/>
        <end position="38"/>
    </location>
</feature>
<name>A0AA38R047_9PEZI</name>
<organism evidence="2 3">
    <name type="scientific">Pleurostoma richardsiae</name>
    <dbReference type="NCBI Taxonomy" id="41990"/>
    <lineage>
        <taxon>Eukaryota</taxon>
        <taxon>Fungi</taxon>
        <taxon>Dikarya</taxon>
        <taxon>Ascomycota</taxon>
        <taxon>Pezizomycotina</taxon>
        <taxon>Sordariomycetes</taxon>
        <taxon>Sordariomycetidae</taxon>
        <taxon>Calosphaeriales</taxon>
        <taxon>Pleurostomataceae</taxon>
        <taxon>Pleurostoma</taxon>
    </lineage>
</organism>
<gene>
    <name evidence="2" type="ORF">NKR23_g12506</name>
</gene>
<dbReference type="EMBL" id="JANBVO010000162">
    <property type="protein sequence ID" value="KAJ9129593.1"/>
    <property type="molecule type" value="Genomic_DNA"/>
</dbReference>
<evidence type="ECO:0000256" key="1">
    <source>
        <dbReference type="SAM" id="Coils"/>
    </source>
</evidence>